<evidence type="ECO:0000256" key="2">
    <source>
        <dbReference type="SAM" id="Phobius"/>
    </source>
</evidence>
<accession>A0A0F9HC77</accession>
<protein>
    <submittedName>
        <fullName evidence="3">Uncharacterized protein</fullName>
    </submittedName>
</protein>
<reference evidence="3" key="1">
    <citation type="journal article" date="2015" name="Nature">
        <title>Complex archaea that bridge the gap between prokaryotes and eukaryotes.</title>
        <authorList>
            <person name="Spang A."/>
            <person name="Saw J.H."/>
            <person name="Jorgensen S.L."/>
            <person name="Zaremba-Niedzwiedzka K."/>
            <person name="Martijn J."/>
            <person name="Lind A.E."/>
            <person name="van Eijk R."/>
            <person name="Schleper C."/>
            <person name="Guy L."/>
            <person name="Ettema T.J."/>
        </authorList>
    </citation>
    <scope>NUCLEOTIDE SEQUENCE</scope>
</reference>
<name>A0A0F9HC77_9ZZZZ</name>
<organism evidence="3">
    <name type="scientific">marine sediment metagenome</name>
    <dbReference type="NCBI Taxonomy" id="412755"/>
    <lineage>
        <taxon>unclassified sequences</taxon>
        <taxon>metagenomes</taxon>
        <taxon>ecological metagenomes</taxon>
    </lineage>
</organism>
<feature type="non-terminal residue" evidence="3">
    <location>
        <position position="1"/>
    </location>
</feature>
<keyword evidence="2" id="KW-0472">Membrane</keyword>
<feature type="compositionally biased region" description="Basic residues" evidence="1">
    <location>
        <begin position="68"/>
        <end position="83"/>
    </location>
</feature>
<comment type="caution">
    <text evidence="3">The sequence shown here is derived from an EMBL/GenBank/DDBJ whole genome shotgun (WGS) entry which is preliminary data.</text>
</comment>
<feature type="region of interest" description="Disordered" evidence="1">
    <location>
        <begin position="58"/>
        <end position="83"/>
    </location>
</feature>
<keyword evidence="2" id="KW-1133">Transmembrane helix</keyword>
<sequence length="83" mass="8868">LTPTGFGFAGGFGFPLPVFGEFGFGTARPRGRRPKVRIAPSLTGQALFDLGDITGGPLPTGITPRTRLVPKKKKKKSSKKKKK</sequence>
<dbReference type="EMBL" id="LAZR01023220">
    <property type="protein sequence ID" value="KKL79270.1"/>
    <property type="molecule type" value="Genomic_DNA"/>
</dbReference>
<dbReference type="AlphaFoldDB" id="A0A0F9HC77"/>
<feature type="transmembrane region" description="Helical" evidence="2">
    <location>
        <begin position="6"/>
        <end position="27"/>
    </location>
</feature>
<gene>
    <name evidence="3" type="ORF">LCGC14_2016550</name>
</gene>
<proteinExistence type="predicted"/>
<evidence type="ECO:0000256" key="1">
    <source>
        <dbReference type="SAM" id="MobiDB-lite"/>
    </source>
</evidence>
<keyword evidence="2" id="KW-0812">Transmembrane</keyword>
<evidence type="ECO:0000313" key="3">
    <source>
        <dbReference type="EMBL" id="KKL79270.1"/>
    </source>
</evidence>